<dbReference type="PROSITE" id="PS51123">
    <property type="entry name" value="OMPA_2"/>
    <property type="match status" value="1"/>
</dbReference>
<keyword evidence="12" id="KW-1185">Reference proteome</keyword>
<gene>
    <name evidence="11" type="ORF">ACFFF8_01880</name>
</gene>
<dbReference type="InterPro" id="IPR050330">
    <property type="entry name" value="Bact_OuterMem_StrucFunc"/>
</dbReference>
<dbReference type="InterPro" id="IPR006665">
    <property type="entry name" value="OmpA-like"/>
</dbReference>
<evidence type="ECO:0000256" key="2">
    <source>
        <dbReference type="ARBA" id="ARBA00008914"/>
    </source>
</evidence>
<comment type="subcellular location">
    <subcellularLocation>
        <location evidence="1">Cell membrane</location>
        <topology evidence="1">Single-pass membrane protein</topology>
    </subcellularLocation>
</comment>
<comment type="similarity">
    <text evidence="2">Belongs to the MotB family.</text>
</comment>
<evidence type="ECO:0000313" key="11">
    <source>
        <dbReference type="EMBL" id="MFC0683337.1"/>
    </source>
</evidence>
<sequence>MASKKPKEAPKPIIVKKVTVVAGGHHGGAWKVAYADFVTAMMAFFLLLWIVGATTEKQRKGIADYFSPTLVKTKQGSAGSGNGLLGGSSLTEKDNLPHAGGTGTKTITVPRDTTGGNREGGTKIKRVSRAKEALSRKLQSTEALRRLAKNLRMVDTTEGVRIDMVDDADFSMFRLGTTILTPQALELLTAISEAVGPDGGALTIRGHTDAIPYRDGVPGNNWSLSAGRAEATRQQLIRDGVPADRFKRIEGVADQELLIPQDPHDPRNRRISITLAN</sequence>
<reference evidence="11 12" key="1">
    <citation type="submission" date="2024-09" db="EMBL/GenBank/DDBJ databases">
        <authorList>
            <person name="Sun Q."/>
            <person name="Mori K."/>
        </authorList>
    </citation>
    <scope>NUCLEOTIDE SEQUENCE [LARGE SCALE GENOMIC DNA]</scope>
    <source>
        <strain evidence="11 12">CICC 11035S</strain>
    </source>
</reference>
<dbReference type="EMBL" id="JBHLTM010000009">
    <property type="protein sequence ID" value="MFC0683337.1"/>
    <property type="molecule type" value="Genomic_DNA"/>
</dbReference>
<dbReference type="InterPro" id="IPR025713">
    <property type="entry name" value="MotB-like_N_dom"/>
</dbReference>
<evidence type="ECO:0000256" key="9">
    <source>
        <dbReference type="SAM" id="Phobius"/>
    </source>
</evidence>
<dbReference type="PANTHER" id="PTHR30329">
    <property type="entry name" value="STATOR ELEMENT OF FLAGELLAR MOTOR COMPLEX"/>
    <property type="match status" value="1"/>
</dbReference>
<dbReference type="SUPFAM" id="SSF103088">
    <property type="entry name" value="OmpA-like"/>
    <property type="match status" value="1"/>
</dbReference>
<dbReference type="Pfam" id="PF00691">
    <property type="entry name" value="OmpA"/>
    <property type="match status" value="1"/>
</dbReference>
<evidence type="ECO:0000256" key="1">
    <source>
        <dbReference type="ARBA" id="ARBA00004162"/>
    </source>
</evidence>
<evidence type="ECO:0000256" key="8">
    <source>
        <dbReference type="SAM" id="MobiDB-lite"/>
    </source>
</evidence>
<comment type="caution">
    <text evidence="11">The sequence shown here is derived from an EMBL/GenBank/DDBJ whole genome shotgun (WGS) entry which is preliminary data.</text>
</comment>
<accession>A0ABV6S3N4</accession>
<dbReference type="PANTHER" id="PTHR30329:SF21">
    <property type="entry name" value="LIPOPROTEIN YIAD-RELATED"/>
    <property type="match status" value="1"/>
</dbReference>
<dbReference type="Pfam" id="PF13677">
    <property type="entry name" value="MotB_plug"/>
    <property type="match status" value="1"/>
</dbReference>
<dbReference type="InterPro" id="IPR036737">
    <property type="entry name" value="OmpA-like_sf"/>
</dbReference>
<keyword evidence="11" id="KW-0966">Cell projection</keyword>
<dbReference type="RefSeq" id="WP_267220364.1">
    <property type="nucleotide sequence ID" value="NZ_JAPCWC010000007.1"/>
</dbReference>
<evidence type="ECO:0000256" key="4">
    <source>
        <dbReference type="ARBA" id="ARBA00022692"/>
    </source>
</evidence>
<keyword evidence="6 7" id="KW-0472">Membrane</keyword>
<keyword evidence="3" id="KW-1003">Cell membrane</keyword>
<keyword evidence="4 9" id="KW-0812">Transmembrane</keyword>
<evidence type="ECO:0000256" key="5">
    <source>
        <dbReference type="ARBA" id="ARBA00022989"/>
    </source>
</evidence>
<dbReference type="Gene3D" id="3.30.1330.60">
    <property type="entry name" value="OmpA-like domain"/>
    <property type="match status" value="1"/>
</dbReference>
<dbReference type="CDD" id="cd07185">
    <property type="entry name" value="OmpA_C-like"/>
    <property type="match status" value="1"/>
</dbReference>
<evidence type="ECO:0000256" key="6">
    <source>
        <dbReference type="ARBA" id="ARBA00023136"/>
    </source>
</evidence>
<evidence type="ECO:0000256" key="3">
    <source>
        <dbReference type="ARBA" id="ARBA00022475"/>
    </source>
</evidence>
<feature type="domain" description="OmpA-like" evidence="10">
    <location>
        <begin position="160"/>
        <end position="277"/>
    </location>
</feature>
<name>A0ABV6S3N4_9SPHN</name>
<protein>
    <submittedName>
        <fullName evidence="11">Flagellar motor protein MotB</fullName>
    </submittedName>
</protein>
<feature type="region of interest" description="Disordered" evidence="8">
    <location>
        <begin position="93"/>
        <end position="123"/>
    </location>
</feature>
<evidence type="ECO:0000313" key="12">
    <source>
        <dbReference type="Proteomes" id="UP001589858"/>
    </source>
</evidence>
<proteinExistence type="inferred from homology"/>
<feature type="transmembrane region" description="Helical" evidence="9">
    <location>
        <begin position="32"/>
        <end position="51"/>
    </location>
</feature>
<keyword evidence="5 9" id="KW-1133">Transmembrane helix</keyword>
<keyword evidence="11" id="KW-0282">Flagellum</keyword>
<evidence type="ECO:0000259" key="10">
    <source>
        <dbReference type="PROSITE" id="PS51123"/>
    </source>
</evidence>
<evidence type="ECO:0000256" key="7">
    <source>
        <dbReference type="PROSITE-ProRule" id="PRU00473"/>
    </source>
</evidence>
<keyword evidence="11" id="KW-0969">Cilium</keyword>
<organism evidence="11 12">
    <name type="scientific">Novosphingobium clariflavum</name>
    <dbReference type="NCBI Taxonomy" id="2029884"/>
    <lineage>
        <taxon>Bacteria</taxon>
        <taxon>Pseudomonadati</taxon>
        <taxon>Pseudomonadota</taxon>
        <taxon>Alphaproteobacteria</taxon>
        <taxon>Sphingomonadales</taxon>
        <taxon>Sphingomonadaceae</taxon>
        <taxon>Novosphingobium</taxon>
    </lineage>
</organism>
<dbReference type="Proteomes" id="UP001589858">
    <property type="component" value="Unassembled WGS sequence"/>
</dbReference>